<gene>
    <name evidence="1" type="ORF">CLAFUR5_10604</name>
</gene>
<dbReference type="KEGG" id="ffu:CLAFUR5_10604"/>
<dbReference type="GeneID" id="71990482"/>
<dbReference type="RefSeq" id="XP_047764334.1">
    <property type="nucleotide sequence ID" value="XM_047909752.1"/>
</dbReference>
<organism evidence="1 2">
    <name type="scientific">Passalora fulva</name>
    <name type="common">Tomato leaf mold</name>
    <name type="synonym">Cladosporium fulvum</name>
    <dbReference type="NCBI Taxonomy" id="5499"/>
    <lineage>
        <taxon>Eukaryota</taxon>
        <taxon>Fungi</taxon>
        <taxon>Dikarya</taxon>
        <taxon>Ascomycota</taxon>
        <taxon>Pezizomycotina</taxon>
        <taxon>Dothideomycetes</taxon>
        <taxon>Dothideomycetidae</taxon>
        <taxon>Mycosphaerellales</taxon>
        <taxon>Mycosphaerellaceae</taxon>
        <taxon>Fulvia</taxon>
    </lineage>
</organism>
<sequence length="479" mass="54236">MAETAHPNHSSEEWLNEKLPVEVQKRISDYLELRDKLALRTVFPKTQHEFVDNALMDTVNTLYVSPSKNSLDNFKLVCSTKYYQQRVTHVVFVPKAIGDEDFREIKSFKKYREQVPALSIEDARHSFCIYRDLVTSGKRSVSLAMYDQGPTKSVVELLRDGMKKLPKLAAASVATAITHDGINANPLWYSEEFGRSKEALGHYVVEQDTASRAAVSALGSSSDDGIDSFFEALGSAKLKLESLTLGEGMARQLYSEIQICTGFDDDCLKSIFSKVKKLSVAYKDLNEHDFSYMWQHIAEIAVNLRELTLYNGAAIYDSFWRTPGDGVPVLDHFLHFGQFPKLEKLHVQGDHIKPGILNSEHFKHFLNKHRDIRSIVVQDMLFSGYAGDICADMKSVFEHARSKMSKDATFSMKVHRRDEHADGGLCTFDGRSDCDGTCEMYLVHGRTWMERSELEGLAHELKVELVDGSWDFGAYVMRA</sequence>
<protein>
    <submittedName>
        <fullName evidence="1">Uncharacterized protein</fullName>
    </submittedName>
</protein>
<dbReference type="Proteomes" id="UP000756132">
    <property type="component" value="Chromosome 7"/>
</dbReference>
<accession>A0A9Q8PCJ2</accession>
<keyword evidence="2" id="KW-1185">Reference proteome</keyword>
<dbReference type="EMBL" id="CP090169">
    <property type="protein sequence ID" value="UJO19968.1"/>
    <property type="molecule type" value="Genomic_DNA"/>
</dbReference>
<proteinExistence type="predicted"/>
<dbReference type="OrthoDB" id="10618226at2759"/>
<reference evidence="1" key="1">
    <citation type="submission" date="2021-12" db="EMBL/GenBank/DDBJ databases">
        <authorList>
            <person name="Zaccaron A."/>
            <person name="Stergiopoulos I."/>
        </authorList>
    </citation>
    <scope>NUCLEOTIDE SEQUENCE</scope>
    <source>
        <strain evidence="1">Race5_Kim</strain>
    </source>
</reference>
<evidence type="ECO:0000313" key="1">
    <source>
        <dbReference type="EMBL" id="UJO19968.1"/>
    </source>
</evidence>
<evidence type="ECO:0000313" key="2">
    <source>
        <dbReference type="Proteomes" id="UP000756132"/>
    </source>
</evidence>
<dbReference type="AlphaFoldDB" id="A0A9Q8PCJ2"/>
<reference evidence="1" key="2">
    <citation type="journal article" date="2022" name="Microb. Genom.">
        <title>A chromosome-scale genome assembly of the tomato pathogen Cladosporium fulvum reveals a compartmentalized genome architecture and the presence of a dispensable chromosome.</title>
        <authorList>
            <person name="Zaccaron A.Z."/>
            <person name="Chen L.H."/>
            <person name="Samaras A."/>
            <person name="Stergiopoulos I."/>
        </authorList>
    </citation>
    <scope>NUCLEOTIDE SEQUENCE</scope>
    <source>
        <strain evidence="1">Race5_Kim</strain>
    </source>
</reference>
<name>A0A9Q8PCJ2_PASFU</name>